<accession>A0A7R9G989</accession>
<feature type="domain" description="PUM-HD" evidence="7">
    <location>
        <begin position="441"/>
        <end position="790"/>
    </location>
</feature>
<dbReference type="EMBL" id="CAJPEX010000185">
    <property type="protein sequence ID" value="CAG0914046.1"/>
    <property type="molecule type" value="Genomic_DNA"/>
</dbReference>
<name>A0A7R9G989_9CRUS</name>
<dbReference type="EMBL" id="OA882222">
    <property type="protein sequence ID" value="CAD7273894.1"/>
    <property type="molecule type" value="Genomic_DNA"/>
</dbReference>
<organism evidence="8">
    <name type="scientific">Notodromas monacha</name>
    <dbReference type="NCBI Taxonomy" id="399045"/>
    <lineage>
        <taxon>Eukaryota</taxon>
        <taxon>Metazoa</taxon>
        <taxon>Ecdysozoa</taxon>
        <taxon>Arthropoda</taxon>
        <taxon>Crustacea</taxon>
        <taxon>Oligostraca</taxon>
        <taxon>Ostracoda</taxon>
        <taxon>Podocopa</taxon>
        <taxon>Podocopida</taxon>
        <taxon>Cypridocopina</taxon>
        <taxon>Cypridoidea</taxon>
        <taxon>Cyprididae</taxon>
        <taxon>Notodromas</taxon>
    </lineage>
</organism>
<dbReference type="AlphaFoldDB" id="A0A7R9G989"/>
<feature type="repeat" description="Pumilio" evidence="5">
    <location>
        <begin position="535"/>
        <end position="570"/>
    </location>
</feature>
<feature type="repeat" description="Pumilio" evidence="5">
    <location>
        <begin position="607"/>
        <end position="642"/>
    </location>
</feature>
<dbReference type="SMART" id="SM00025">
    <property type="entry name" value="Pumilio"/>
    <property type="match status" value="8"/>
</dbReference>
<dbReference type="SUPFAM" id="SSF48371">
    <property type="entry name" value="ARM repeat"/>
    <property type="match status" value="1"/>
</dbReference>
<feature type="repeat" description="Pumilio" evidence="5">
    <location>
        <begin position="643"/>
        <end position="678"/>
    </location>
</feature>
<dbReference type="InterPro" id="IPR033133">
    <property type="entry name" value="PUM-HD"/>
</dbReference>
<gene>
    <name evidence="8" type="ORF">NMOB1V02_LOCUS1761</name>
</gene>
<evidence type="ECO:0000256" key="3">
    <source>
        <dbReference type="ARBA" id="ARBA00022737"/>
    </source>
</evidence>
<keyword evidence="2" id="KW-0963">Cytoplasm</keyword>
<keyword evidence="3" id="KW-0677">Repeat</keyword>
<dbReference type="PANTHER" id="PTHR12537:SF12">
    <property type="entry name" value="MATERNAL PROTEIN PUMILIO"/>
    <property type="match status" value="1"/>
</dbReference>
<dbReference type="Proteomes" id="UP000678499">
    <property type="component" value="Unassembled WGS sequence"/>
</dbReference>
<dbReference type="OrthoDB" id="668540at2759"/>
<evidence type="ECO:0000256" key="1">
    <source>
        <dbReference type="ARBA" id="ARBA00004496"/>
    </source>
</evidence>
<evidence type="ECO:0000256" key="4">
    <source>
        <dbReference type="ARBA" id="ARBA00022884"/>
    </source>
</evidence>
<dbReference type="GO" id="GO:0005737">
    <property type="term" value="C:cytoplasm"/>
    <property type="evidence" value="ECO:0007669"/>
    <property type="project" value="UniProtKB-SubCell"/>
</dbReference>
<feature type="repeat" description="Pumilio" evidence="5">
    <location>
        <begin position="679"/>
        <end position="714"/>
    </location>
</feature>
<feature type="repeat" description="Pumilio" evidence="5">
    <location>
        <begin position="729"/>
        <end position="764"/>
    </location>
</feature>
<feature type="repeat" description="Pumilio" evidence="5">
    <location>
        <begin position="463"/>
        <end position="498"/>
    </location>
</feature>
<keyword evidence="9" id="KW-1185">Reference proteome</keyword>
<dbReference type="GO" id="GO:0010608">
    <property type="term" value="P:post-transcriptional regulation of gene expression"/>
    <property type="evidence" value="ECO:0007669"/>
    <property type="project" value="TreeGrafter"/>
</dbReference>
<dbReference type="GO" id="GO:0005634">
    <property type="term" value="C:nucleus"/>
    <property type="evidence" value="ECO:0007669"/>
    <property type="project" value="TreeGrafter"/>
</dbReference>
<evidence type="ECO:0000313" key="9">
    <source>
        <dbReference type="Proteomes" id="UP000678499"/>
    </source>
</evidence>
<evidence type="ECO:0000256" key="6">
    <source>
        <dbReference type="SAM" id="MobiDB-lite"/>
    </source>
</evidence>
<dbReference type="InterPro" id="IPR001313">
    <property type="entry name" value="Pumilio_RNA-bd_rpt"/>
</dbReference>
<feature type="region of interest" description="Disordered" evidence="6">
    <location>
        <begin position="111"/>
        <end position="149"/>
    </location>
</feature>
<feature type="region of interest" description="Disordered" evidence="6">
    <location>
        <begin position="168"/>
        <end position="194"/>
    </location>
</feature>
<feature type="compositionally biased region" description="Polar residues" evidence="6">
    <location>
        <begin position="111"/>
        <end position="121"/>
    </location>
</feature>
<protein>
    <recommendedName>
        <fullName evidence="7">PUM-HD domain-containing protein</fullName>
    </recommendedName>
</protein>
<comment type="subcellular location">
    <subcellularLocation>
        <location evidence="1">Cytoplasm</location>
    </subcellularLocation>
</comment>
<dbReference type="Gene3D" id="1.25.10.10">
    <property type="entry name" value="Leucine-rich Repeat Variant"/>
    <property type="match status" value="1"/>
</dbReference>
<dbReference type="PROSITE" id="PS50302">
    <property type="entry name" value="PUM"/>
    <property type="match status" value="8"/>
</dbReference>
<evidence type="ECO:0000259" key="7">
    <source>
        <dbReference type="PROSITE" id="PS50303"/>
    </source>
</evidence>
<feature type="repeat" description="Pumilio" evidence="5">
    <location>
        <begin position="499"/>
        <end position="534"/>
    </location>
</feature>
<dbReference type="Pfam" id="PF00806">
    <property type="entry name" value="PUF"/>
    <property type="match status" value="8"/>
</dbReference>
<evidence type="ECO:0000313" key="8">
    <source>
        <dbReference type="EMBL" id="CAD7273894.1"/>
    </source>
</evidence>
<dbReference type="PANTHER" id="PTHR12537">
    <property type="entry name" value="RNA BINDING PROTEIN PUMILIO-RELATED"/>
    <property type="match status" value="1"/>
</dbReference>
<keyword evidence="4" id="KW-0694">RNA-binding</keyword>
<feature type="repeat" description="Pumilio" evidence="5">
    <location>
        <begin position="571"/>
        <end position="606"/>
    </location>
</feature>
<sequence>MKVRDKKFSLHSNKVYDCSYMKLQALNIITTKLLGRELYLVYDLCHLLSDDSAHFPVSLLCMCPVGPRGDVTEASDVSKYPSRARGAFGGFTGCMGQVLCVYPNSIVQSKRTQSTGSQLHQGGSGGTSPAALGPHQQQQHHHQQQQAGLHQVLAQQYQALLLAQQQTVPPGAVPPRPYDQQQQQIHHHHHQQQQQVLASDQHQFVSAAFGPLGMVYPGGGGVVPMATSEGVPFHHGLAPPPPPPPPSVMRPGVAADLNGFPRYFDQNGDFHGSAHGALAGMLLQSMKGLPPGFFPPAHSVPTIDFGSKAELLALGKSPDGDDSSPQHALQFSHPLSALGARSVFPAQALGKWPLPMNLGPAGYPPPPPELGWNPDVLLSASTLGVHQLPGFAAGFLPANNGPAAAAAAAASAVLRNMDLLKPASGRSGLLEDFRHECAIVKLGENNTCCWSVNNRLSYLALQDIENHVGEFAQDQHGSRFIQQKLELATPAERQKVCSEILPQAFSLMTDVFGNYVIQKLFEFGALDLQSSLLEKMKGKVMQLSLHMYGCRVVQKALETTPRNLQESVMEELHGNVMKCIKDQNGNHVIQKCVESGDPESIQFIVDAFAGQVCSLSTHPYGCRVIQRILEHCQPPQAECLLSELHGSLEQLMLDQYGNYVAQHVLVHGGAEEKRRIVSFVRGKVLSLSQHKFASNVVEKCIKYATPEERAELVDEVCAVATPTTGATPATGCALHVMMKDQFANYVVQKMLDLVEPGQRKVMVDLIKPHVAVLQKFTYGKHILAKLEKFVGQNGTSPAPIVASSGTVGGTTVNGVNNNHLLVREVKKDA</sequence>
<dbReference type="InterPro" id="IPR011989">
    <property type="entry name" value="ARM-like"/>
</dbReference>
<dbReference type="CDD" id="cd07920">
    <property type="entry name" value="Pumilio"/>
    <property type="match status" value="1"/>
</dbReference>
<proteinExistence type="predicted"/>
<evidence type="ECO:0000256" key="5">
    <source>
        <dbReference type="PROSITE-ProRule" id="PRU00317"/>
    </source>
</evidence>
<dbReference type="InterPro" id="IPR033712">
    <property type="entry name" value="Pumilio_RNA-bd"/>
</dbReference>
<dbReference type="PROSITE" id="PS50303">
    <property type="entry name" value="PUM_HD"/>
    <property type="match status" value="1"/>
</dbReference>
<reference evidence="8" key="1">
    <citation type="submission" date="2020-11" db="EMBL/GenBank/DDBJ databases">
        <authorList>
            <person name="Tran Van P."/>
        </authorList>
    </citation>
    <scope>NUCLEOTIDE SEQUENCE</scope>
</reference>
<dbReference type="GO" id="GO:0003730">
    <property type="term" value="F:mRNA 3'-UTR binding"/>
    <property type="evidence" value="ECO:0007669"/>
    <property type="project" value="TreeGrafter"/>
</dbReference>
<dbReference type="FunFam" id="1.25.10.10:FF:000004">
    <property type="entry name" value="Pumilio homolog 1 isoform 2"/>
    <property type="match status" value="1"/>
</dbReference>
<evidence type="ECO:0000256" key="2">
    <source>
        <dbReference type="ARBA" id="ARBA00022490"/>
    </source>
</evidence>
<dbReference type="InterPro" id="IPR016024">
    <property type="entry name" value="ARM-type_fold"/>
</dbReference>